<protein>
    <submittedName>
        <fullName evidence="2">Uncharacterized protein</fullName>
    </submittedName>
</protein>
<comment type="caution">
    <text evidence="2">The sequence shown here is derived from an EMBL/GenBank/DDBJ whole genome shotgun (WGS) entry which is preliminary data.</text>
</comment>
<feature type="chain" id="PRO_5035840861" evidence="1">
    <location>
        <begin position="33"/>
        <end position="275"/>
    </location>
</feature>
<gene>
    <name evidence="2" type="ORF">EG68_04530</name>
</gene>
<evidence type="ECO:0000313" key="2">
    <source>
        <dbReference type="EMBL" id="KAF7257707.1"/>
    </source>
</evidence>
<evidence type="ECO:0000313" key="3">
    <source>
        <dbReference type="Proteomes" id="UP000822476"/>
    </source>
</evidence>
<reference evidence="2" key="1">
    <citation type="submission" date="2019-07" db="EMBL/GenBank/DDBJ databases">
        <title>Annotation for the trematode Paragonimus miyazaki's.</title>
        <authorList>
            <person name="Choi Y.-J."/>
        </authorList>
    </citation>
    <scope>NUCLEOTIDE SEQUENCE</scope>
    <source>
        <strain evidence="2">Japan</strain>
    </source>
</reference>
<feature type="signal peptide" evidence="1">
    <location>
        <begin position="1"/>
        <end position="32"/>
    </location>
</feature>
<keyword evidence="1" id="KW-0732">Signal</keyword>
<dbReference type="EMBL" id="JTDE01002197">
    <property type="protein sequence ID" value="KAF7257707.1"/>
    <property type="molecule type" value="Genomic_DNA"/>
</dbReference>
<accession>A0A8S9Z3L2</accession>
<sequence>MSGLRKENSMSFVTSSKLLLAVVALQATLTYSSLIVPENPRNFENSDESSSNLGSFYYGPDQSEMISNHANLQFPEMSQNLHNMPDLLLEKLYNVAWNNFLQHYNQLSPNYENEEIFTPDGYHLFTRPPSTQQLVKKIPEASVWANPIVSGDPNDLRKLRSYPNIFQIDQNSPTFSTSKMHRPDKSAGILEQLYRNSNFPEKYSLLHRKRNIQRGQQHYYTQPQDLNIINNDLSGKSNMENNFFHEDKNSVEVNRKLERLRALASLLTKKYKDLH</sequence>
<keyword evidence="3" id="KW-1185">Reference proteome</keyword>
<dbReference type="Proteomes" id="UP000822476">
    <property type="component" value="Unassembled WGS sequence"/>
</dbReference>
<proteinExistence type="predicted"/>
<dbReference type="OrthoDB" id="6269038at2759"/>
<evidence type="ECO:0000256" key="1">
    <source>
        <dbReference type="SAM" id="SignalP"/>
    </source>
</evidence>
<name>A0A8S9Z3L2_9TREM</name>
<dbReference type="AlphaFoldDB" id="A0A8S9Z3L2"/>
<organism evidence="2 3">
    <name type="scientific">Paragonimus skrjabini miyazakii</name>
    <dbReference type="NCBI Taxonomy" id="59628"/>
    <lineage>
        <taxon>Eukaryota</taxon>
        <taxon>Metazoa</taxon>
        <taxon>Spiralia</taxon>
        <taxon>Lophotrochozoa</taxon>
        <taxon>Platyhelminthes</taxon>
        <taxon>Trematoda</taxon>
        <taxon>Digenea</taxon>
        <taxon>Plagiorchiida</taxon>
        <taxon>Troglotremata</taxon>
        <taxon>Troglotrematidae</taxon>
        <taxon>Paragonimus</taxon>
    </lineage>
</organism>